<evidence type="ECO:0000256" key="1">
    <source>
        <dbReference type="SAM" id="Phobius"/>
    </source>
</evidence>
<gene>
    <name evidence="2" type="ORF">AB0759_19510</name>
</gene>
<evidence type="ECO:0000313" key="3">
    <source>
        <dbReference type="Proteomes" id="UP001628874"/>
    </source>
</evidence>
<feature type="transmembrane region" description="Helical" evidence="1">
    <location>
        <begin position="143"/>
        <end position="162"/>
    </location>
</feature>
<name>A0ABW8WP21_9CYAN</name>
<evidence type="ECO:0000313" key="2">
    <source>
        <dbReference type="EMBL" id="MFL9462799.1"/>
    </source>
</evidence>
<comment type="caution">
    <text evidence="2">The sequence shown here is derived from an EMBL/GenBank/DDBJ whole genome shotgun (WGS) entry which is preliminary data.</text>
</comment>
<organism evidence="2 3">
    <name type="scientific">Scytonema tolypothrichoides VB-61278_2</name>
    <dbReference type="NCBI Taxonomy" id="3232314"/>
    <lineage>
        <taxon>Bacteria</taxon>
        <taxon>Bacillati</taxon>
        <taxon>Cyanobacteriota</taxon>
        <taxon>Cyanophyceae</taxon>
        <taxon>Nostocales</taxon>
        <taxon>Scytonemataceae</taxon>
        <taxon>Scytonema</taxon>
    </lineage>
</organism>
<keyword evidence="1" id="KW-1133">Transmembrane helix</keyword>
<dbReference type="EMBL" id="JBFQGM010000007">
    <property type="protein sequence ID" value="MFL9462799.1"/>
    <property type="molecule type" value="Genomic_DNA"/>
</dbReference>
<keyword evidence="1" id="KW-0472">Membrane</keyword>
<sequence length="170" mass="19304">MQKRKLNISMMLKVPIDLEIEVAGVPPINNQPVEDNKENQQLFNFIGESEPEAIVNGVNLAELDEDSQVLVSKLISQLEQKGKIFSTLSQTQYKQENLGNDEQEIAERQYEDVNTLLSKDDFTTIQPQTQLDKKKMTTRILDSLNDGFTLIINTVGTILFLGKLANYSWE</sequence>
<accession>A0ABW8WP21</accession>
<reference evidence="2 3" key="1">
    <citation type="submission" date="2024-07" db="EMBL/GenBank/DDBJ databases">
        <authorList>
            <person name="Tripathy S."/>
        </authorList>
    </citation>
    <scope>NUCLEOTIDE SEQUENCE [LARGE SCALE GENOMIC DNA]</scope>
    <source>
        <strain evidence="2 3">VB-61278_2</strain>
    </source>
</reference>
<proteinExistence type="predicted"/>
<protein>
    <submittedName>
        <fullName evidence="2">Uncharacterized protein</fullName>
    </submittedName>
</protein>
<keyword evidence="3" id="KW-1185">Reference proteome</keyword>
<dbReference type="Proteomes" id="UP001628874">
    <property type="component" value="Unassembled WGS sequence"/>
</dbReference>
<keyword evidence="1" id="KW-0812">Transmembrane</keyword>